<keyword evidence="1" id="KW-0472">Membrane</keyword>
<evidence type="ECO:0008006" key="4">
    <source>
        <dbReference type="Google" id="ProtNLM"/>
    </source>
</evidence>
<proteinExistence type="predicted"/>
<sequence length="129" mass="13213">MELISVIPFMAGLLVVTVVAAVLAPSMREGRLPRNTAIGIKTRHTLASDAAWLRGHAAGAPVLKAAARCGWAVLLTGAALCLLQLAGWAFAVTAIGYLAVTCLALLSASRANAAAKNMAAAPPADLQQR</sequence>
<accession>A0A6L9G6K8</accession>
<keyword evidence="1" id="KW-1133">Transmembrane helix</keyword>
<reference evidence="2 3" key="1">
    <citation type="submission" date="2020-01" db="EMBL/GenBank/DDBJ databases">
        <title>Glutamicibacter soli M275.</title>
        <authorList>
            <person name="Meng X."/>
        </authorList>
    </citation>
    <scope>NUCLEOTIDE SEQUENCE [LARGE SCALE GENOMIC DNA]</scope>
    <source>
        <strain evidence="2 3">M275</strain>
    </source>
</reference>
<dbReference type="Proteomes" id="UP000477543">
    <property type="component" value="Unassembled WGS sequence"/>
</dbReference>
<feature type="transmembrane region" description="Helical" evidence="1">
    <location>
        <begin position="86"/>
        <end position="108"/>
    </location>
</feature>
<dbReference type="InterPro" id="IPR025962">
    <property type="entry name" value="SdpI/YhfL"/>
</dbReference>
<evidence type="ECO:0000313" key="2">
    <source>
        <dbReference type="EMBL" id="NAZ14776.1"/>
    </source>
</evidence>
<comment type="caution">
    <text evidence="2">The sequence shown here is derived from an EMBL/GenBank/DDBJ whole genome shotgun (WGS) entry which is preliminary data.</text>
</comment>
<dbReference type="Pfam" id="PF13630">
    <property type="entry name" value="SdpI"/>
    <property type="match status" value="1"/>
</dbReference>
<evidence type="ECO:0000313" key="3">
    <source>
        <dbReference type="Proteomes" id="UP000477543"/>
    </source>
</evidence>
<dbReference type="RefSeq" id="WP_161447078.1">
    <property type="nucleotide sequence ID" value="NZ_WYDN01000001.1"/>
</dbReference>
<gene>
    <name evidence="2" type="ORF">GT020_01655</name>
</gene>
<name>A0A6L9G6K8_9MICC</name>
<dbReference type="EMBL" id="WYDN01000001">
    <property type="protein sequence ID" value="NAZ14776.1"/>
    <property type="molecule type" value="Genomic_DNA"/>
</dbReference>
<protein>
    <recommendedName>
        <fullName evidence="4">SdpI family protein</fullName>
    </recommendedName>
</protein>
<feature type="transmembrane region" description="Helical" evidence="1">
    <location>
        <begin position="6"/>
        <end position="24"/>
    </location>
</feature>
<keyword evidence="1" id="KW-0812">Transmembrane</keyword>
<evidence type="ECO:0000256" key="1">
    <source>
        <dbReference type="SAM" id="Phobius"/>
    </source>
</evidence>
<organism evidence="2 3">
    <name type="scientific">Glutamicibacter soli</name>
    <dbReference type="NCBI Taxonomy" id="453836"/>
    <lineage>
        <taxon>Bacteria</taxon>
        <taxon>Bacillati</taxon>
        <taxon>Actinomycetota</taxon>
        <taxon>Actinomycetes</taxon>
        <taxon>Micrococcales</taxon>
        <taxon>Micrococcaceae</taxon>
        <taxon>Glutamicibacter</taxon>
    </lineage>
</organism>
<dbReference type="AlphaFoldDB" id="A0A6L9G6K8"/>